<feature type="transmembrane region" description="Helical" evidence="1">
    <location>
        <begin position="25"/>
        <end position="43"/>
    </location>
</feature>
<keyword evidence="1" id="KW-0472">Membrane</keyword>
<name>A0AB40A8B8_DROSZ</name>
<protein>
    <submittedName>
        <fullName evidence="3">Uncharacterized protein</fullName>
    </submittedName>
</protein>
<dbReference type="Proteomes" id="UP001652628">
    <property type="component" value="Chromosome 3"/>
</dbReference>
<organism evidence="2 3">
    <name type="scientific">Drosophila suzukii</name>
    <name type="common">Spotted-wing drosophila fruit fly</name>
    <dbReference type="NCBI Taxonomy" id="28584"/>
    <lineage>
        <taxon>Eukaryota</taxon>
        <taxon>Metazoa</taxon>
        <taxon>Ecdysozoa</taxon>
        <taxon>Arthropoda</taxon>
        <taxon>Hexapoda</taxon>
        <taxon>Insecta</taxon>
        <taxon>Pterygota</taxon>
        <taxon>Neoptera</taxon>
        <taxon>Endopterygota</taxon>
        <taxon>Diptera</taxon>
        <taxon>Brachycera</taxon>
        <taxon>Muscomorpha</taxon>
        <taxon>Ephydroidea</taxon>
        <taxon>Drosophilidae</taxon>
        <taxon>Drosophila</taxon>
        <taxon>Sophophora</taxon>
    </lineage>
</organism>
<dbReference type="Pfam" id="PF26262">
    <property type="entry name" value="DUF8066"/>
    <property type="match status" value="1"/>
</dbReference>
<reference evidence="3" key="1">
    <citation type="submission" date="2025-08" db="UniProtKB">
        <authorList>
            <consortium name="RefSeq"/>
        </authorList>
    </citation>
    <scope>IDENTIFICATION</scope>
</reference>
<dbReference type="AlphaFoldDB" id="A0AB40A8B8"/>
<sequence length="102" mass="11378">MEFGDRVFDRMDEWTKATQDKPGEMGRILAVLLTIIVICYAIVVVSRIVVSLAVPTLVIVGLLLAYRFVTPSEMEDGLKEVPGILTTFTDFMTGIFHKVITN</sequence>
<feature type="transmembrane region" description="Helical" evidence="1">
    <location>
        <begin position="49"/>
        <end position="69"/>
    </location>
</feature>
<evidence type="ECO:0000256" key="1">
    <source>
        <dbReference type="SAM" id="Phobius"/>
    </source>
</evidence>
<gene>
    <name evidence="3" type="primary">LOC118877695</name>
</gene>
<evidence type="ECO:0000313" key="2">
    <source>
        <dbReference type="Proteomes" id="UP001652628"/>
    </source>
</evidence>
<keyword evidence="2" id="KW-1185">Reference proteome</keyword>
<dbReference type="InterPro" id="IPR058379">
    <property type="entry name" value="DUF8066"/>
</dbReference>
<keyword evidence="1" id="KW-0812">Transmembrane</keyword>
<dbReference type="RefSeq" id="XP_036673404.2">
    <property type="nucleotide sequence ID" value="XM_036817509.3"/>
</dbReference>
<proteinExistence type="predicted"/>
<dbReference type="GeneID" id="118877695"/>
<evidence type="ECO:0000313" key="3">
    <source>
        <dbReference type="RefSeq" id="XP_036673404.2"/>
    </source>
</evidence>
<accession>A0AB40A8B8</accession>
<keyword evidence="1" id="KW-1133">Transmembrane helix</keyword>